<accession>A0A1Q8S6I9</accession>
<feature type="compositionally biased region" description="Polar residues" evidence="1">
    <location>
        <begin position="117"/>
        <end position="126"/>
    </location>
</feature>
<feature type="compositionally biased region" description="Basic and acidic residues" evidence="1">
    <location>
        <begin position="43"/>
        <end position="52"/>
    </location>
</feature>
<feature type="compositionally biased region" description="Low complexity" evidence="1">
    <location>
        <begin position="178"/>
        <end position="189"/>
    </location>
</feature>
<evidence type="ECO:0000313" key="3">
    <source>
        <dbReference type="Proteomes" id="UP000186583"/>
    </source>
</evidence>
<gene>
    <name evidence="2" type="ORF">CCHL11_02107</name>
</gene>
<feature type="compositionally biased region" description="Low complexity" evidence="1">
    <location>
        <begin position="80"/>
        <end position="89"/>
    </location>
</feature>
<sequence length="299" mass="30389">MDPNPAPGAVPAVAGVDKVTETVAAALTGTEPKTTEPVTSETKPVEEKKDETAPVSELAAPATEPAKLEEPPALAPPTDAPAADAPKPASIEEVPDKEAPVATTGVDEPKAVPAEQSAATAGSVTETVKESVETGAQESAKAPAAEDEPVKEPIIEKPEAVNGAATKDVEMTGALNDAETTGAGEGEAAVQAVHPETKTGDKRKADEVNELNGTNGTNGTDDKVEDKPAEKKAKRGPGRPPSNGAAKKASDNDGVDGSPKKESPSKEKESIGHKVAKNVKKVLPPVGQTARKTRSQGPV</sequence>
<evidence type="ECO:0000313" key="2">
    <source>
        <dbReference type="EMBL" id="OLN97078.1"/>
    </source>
</evidence>
<protein>
    <submittedName>
        <fullName evidence="2">Uncharacterized protein</fullName>
    </submittedName>
</protein>
<dbReference type="AlphaFoldDB" id="A0A1Q8S6I9"/>
<name>A0A1Q8S6I9_9PEZI</name>
<feature type="region of interest" description="Disordered" evidence="1">
    <location>
        <begin position="23"/>
        <end position="299"/>
    </location>
</feature>
<dbReference type="EMBL" id="MPGH01000011">
    <property type="protein sequence ID" value="OLN97078.1"/>
    <property type="molecule type" value="Genomic_DNA"/>
</dbReference>
<keyword evidence="3" id="KW-1185">Reference proteome</keyword>
<feature type="compositionally biased region" description="Basic and acidic residues" evidence="1">
    <location>
        <begin position="258"/>
        <end position="272"/>
    </location>
</feature>
<dbReference type="OrthoDB" id="5235746at2759"/>
<proteinExistence type="predicted"/>
<dbReference type="Proteomes" id="UP000186583">
    <property type="component" value="Unassembled WGS sequence"/>
</dbReference>
<comment type="caution">
    <text evidence="2">The sequence shown here is derived from an EMBL/GenBank/DDBJ whole genome shotgun (WGS) entry which is preliminary data.</text>
</comment>
<organism evidence="2 3">
    <name type="scientific">Colletotrichum chlorophyti</name>
    <dbReference type="NCBI Taxonomy" id="708187"/>
    <lineage>
        <taxon>Eukaryota</taxon>
        <taxon>Fungi</taxon>
        <taxon>Dikarya</taxon>
        <taxon>Ascomycota</taxon>
        <taxon>Pezizomycotina</taxon>
        <taxon>Sordariomycetes</taxon>
        <taxon>Hypocreomycetidae</taxon>
        <taxon>Glomerellales</taxon>
        <taxon>Glomerellaceae</taxon>
        <taxon>Colletotrichum</taxon>
    </lineage>
</organism>
<reference evidence="2 3" key="1">
    <citation type="submission" date="2016-11" db="EMBL/GenBank/DDBJ databases">
        <title>Draft Genome Assembly of Colletotrichum chlorophyti a pathogen of herbaceous plants.</title>
        <authorList>
            <person name="Gan P."/>
            <person name="Narusaka M."/>
            <person name="Tsushima A."/>
            <person name="Narusaka Y."/>
            <person name="Takano Y."/>
            <person name="Shirasu K."/>
        </authorList>
    </citation>
    <scope>NUCLEOTIDE SEQUENCE [LARGE SCALE GENOMIC DNA]</scope>
    <source>
        <strain evidence="2 3">NTL11</strain>
    </source>
</reference>
<feature type="compositionally biased region" description="Basic and acidic residues" evidence="1">
    <location>
        <begin position="220"/>
        <end position="231"/>
    </location>
</feature>
<feature type="compositionally biased region" description="Basic and acidic residues" evidence="1">
    <location>
        <begin position="148"/>
        <end position="159"/>
    </location>
</feature>
<evidence type="ECO:0000256" key="1">
    <source>
        <dbReference type="SAM" id="MobiDB-lite"/>
    </source>
</evidence>
<feature type="compositionally biased region" description="Basic and acidic residues" evidence="1">
    <location>
        <begin position="195"/>
        <end position="207"/>
    </location>
</feature>